<dbReference type="AlphaFoldDB" id="A0A3B4XLL9"/>
<dbReference type="PROSITE" id="PS50127">
    <property type="entry name" value="UBC_2"/>
    <property type="match status" value="1"/>
</dbReference>
<dbReference type="PANTHER" id="PTHR24068">
    <property type="entry name" value="UBIQUITIN-CONJUGATING ENZYME E2"/>
    <property type="match status" value="1"/>
</dbReference>
<evidence type="ECO:0000259" key="2">
    <source>
        <dbReference type="PROSITE" id="PS50127"/>
    </source>
</evidence>
<dbReference type="Ensembl" id="ENSSLDT00000017718.1">
    <property type="protein sequence ID" value="ENSSLDP00000017112.1"/>
    <property type="gene ID" value="ENSSLDG00000013529.1"/>
</dbReference>
<accession>A0A3B4XLL9</accession>
<keyword evidence="1" id="KW-0833">Ubl conjugation pathway</keyword>
<reference evidence="3" key="1">
    <citation type="submission" date="2025-08" db="UniProtKB">
        <authorList>
            <consortium name="Ensembl"/>
        </authorList>
    </citation>
    <scope>IDENTIFICATION</scope>
</reference>
<dbReference type="Proteomes" id="UP000261360">
    <property type="component" value="Unplaced"/>
</dbReference>
<organism evidence="3 4">
    <name type="scientific">Seriola lalandi dorsalis</name>
    <dbReference type="NCBI Taxonomy" id="1841481"/>
    <lineage>
        <taxon>Eukaryota</taxon>
        <taxon>Metazoa</taxon>
        <taxon>Chordata</taxon>
        <taxon>Craniata</taxon>
        <taxon>Vertebrata</taxon>
        <taxon>Euteleostomi</taxon>
        <taxon>Actinopterygii</taxon>
        <taxon>Neopterygii</taxon>
        <taxon>Teleostei</taxon>
        <taxon>Neoteleostei</taxon>
        <taxon>Acanthomorphata</taxon>
        <taxon>Carangaria</taxon>
        <taxon>Carangiformes</taxon>
        <taxon>Carangidae</taxon>
        <taxon>Seriola</taxon>
    </lineage>
</organism>
<protein>
    <submittedName>
        <fullName evidence="3">Ubiquitin-conjugating enzyme E2 variant 1</fullName>
    </submittedName>
</protein>
<dbReference type="InterPro" id="IPR000608">
    <property type="entry name" value="UBC"/>
</dbReference>
<proteinExistence type="predicted"/>
<dbReference type="GeneTree" id="ENSGT00740000115534"/>
<name>A0A3B4XLL9_SERLL</name>
<dbReference type="STRING" id="1841481.ENSSLDP00000017112"/>
<dbReference type="InterPro" id="IPR016135">
    <property type="entry name" value="UBQ-conjugating_enzyme/RWD"/>
</dbReference>
<evidence type="ECO:0000313" key="3">
    <source>
        <dbReference type="Ensembl" id="ENSSLDP00000017112.1"/>
    </source>
</evidence>
<sequence length="201" mass="22707">MQYIQSYVLNGHVLSVRLLARKQQRKRRFAFLPRARTVGYNGKATCALSLCSDKMAVAAGSAVKVPRNFRLLEELEEGQKGVGDGTVSWGLEDDEDMTLTRWRGVILGPPRTSYENRMYNLKVECGPGYPESPPFVRFVTKINLNGVHTSNGVVDMHAVTALAKWQNSYSIRMVLLELRRLMTCKENMKLPQPPEGQIYTN</sequence>
<evidence type="ECO:0000256" key="1">
    <source>
        <dbReference type="ARBA" id="ARBA00022786"/>
    </source>
</evidence>
<dbReference type="Pfam" id="PF00179">
    <property type="entry name" value="UQ_con"/>
    <property type="match status" value="1"/>
</dbReference>
<dbReference type="SUPFAM" id="SSF54495">
    <property type="entry name" value="UBC-like"/>
    <property type="match status" value="1"/>
</dbReference>
<evidence type="ECO:0000313" key="4">
    <source>
        <dbReference type="Proteomes" id="UP000261360"/>
    </source>
</evidence>
<keyword evidence="4" id="KW-1185">Reference proteome</keyword>
<dbReference type="FunFam" id="3.10.110.10:FF:000026">
    <property type="entry name" value="Ubiquitin-conjugating enzyme E2 variant"/>
    <property type="match status" value="1"/>
</dbReference>
<dbReference type="SMART" id="SM00212">
    <property type="entry name" value="UBCc"/>
    <property type="match status" value="1"/>
</dbReference>
<reference evidence="3" key="2">
    <citation type="submission" date="2025-09" db="UniProtKB">
        <authorList>
            <consortium name="Ensembl"/>
        </authorList>
    </citation>
    <scope>IDENTIFICATION</scope>
</reference>
<dbReference type="Gene3D" id="3.10.110.10">
    <property type="entry name" value="Ubiquitin Conjugating Enzyme"/>
    <property type="match status" value="1"/>
</dbReference>
<feature type="domain" description="UBC core" evidence="2">
    <location>
        <begin position="66"/>
        <end position="201"/>
    </location>
</feature>
<dbReference type="CDD" id="cd23807">
    <property type="entry name" value="UEV_UBE2V"/>
    <property type="match status" value="1"/>
</dbReference>